<feature type="domain" description="PhoU" evidence="7">
    <location>
        <begin position="448"/>
        <end position="528"/>
    </location>
</feature>
<dbReference type="PANTHER" id="PTHR10010:SF46">
    <property type="entry name" value="SODIUM-DEPENDENT PHOSPHATE TRANSPORT PROTEIN 2B"/>
    <property type="match status" value="1"/>
</dbReference>
<evidence type="ECO:0000259" key="7">
    <source>
        <dbReference type="Pfam" id="PF01895"/>
    </source>
</evidence>
<dbReference type="GO" id="GO:0005886">
    <property type="term" value="C:plasma membrane"/>
    <property type="evidence" value="ECO:0007669"/>
    <property type="project" value="UniProtKB-SubCell"/>
</dbReference>
<keyword evidence="3 6" id="KW-0812">Transmembrane</keyword>
<gene>
    <name evidence="8" type="ORF">BCL74_3631</name>
</gene>
<evidence type="ECO:0000256" key="6">
    <source>
        <dbReference type="SAM" id="Phobius"/>
    </source>
</evidence>
<dbReference type="InterPro" id="IPR038078">
    <property type="entry name" value="PhoU-like_sf"/>
</dbReference>
<feature type="transmembrane region" description="Helical" evidence="6">
    <location>
        <begin position="107"/>
        <end position="124"/>
    </location>
</feature>
<feature type="domain" description="PhoU" evidence="7">
    <location>
        <begin position="343"/>
        <end position="421"/>
    </location>
</feature>
<dbReference type="PANTHER" id="PTHR10010">
    <property type="entry name" value="SOLUTE CARRIER FAMILY 34 SODIUM PHOSPHATE , MEMBER 2-RELATED"/>
    <property type="match status" value="1"/>
</dbReference>
<dbReference type="SUPFAM" id="SSF109755">
    <property type="entry name" value="PhoU-like"/>
    <property type="match status" value="1"/>
</dbReference>
<dbReference type="InterPro" id="IPR004633">
    <property type="entry name" value="NaPi_cotrn-rel/YqeW-like"/>
</dbReference>
<evidence type="ECO:0000313" key="8">
    <source>
        <dbReference type="EMBL" id="RKQ67970.1"/>
    </source>
</evidence>
<dbReference type="NCBIfam" id="TIGR00704">
    <property type="entry name" value="NaPi_cotrn_rel"/>
    <property type="match status" value="1"/>
</dbReference>
<keyword evidence="5 6" id="KW-0472">Membrane</keyword>
<protein>
    <submittedName>
        <fullName evidence="8">Phosphate:Na+ symporter</fullName>
    </submittedName>
</protein>
<feature type="transmembrane region" description="Helical" evidence="6">
    <location>
        <begin position="136"/>
        <end position="155"/>
    </location>
</feature>
<dbReference type="Pfam" id="PF02690">
    <property type="entry name" value="Na_Pi_cotrans"/>
    <property type="match status" value="2"/>
</dbReference>
<evidence type="ECO:0000256" key="3">
    <source>
        <dbReference type="ARBA" id="ARBA00022692"/>
    </source>
</evidence>
<dbReference type="RefSeq" id="WP_008946075.1">
    <property type="nucleotide sequence ID" value="NZ_RBIG01000005.1"/>
</dbReference>
<name>A0A420WAK0_9PROT</name>
<feature type="transmembrane region" description="Helical" evidence="6">
    <location>
        <begin position="246"/>
        <end position="264"/>
    </location>
</feature>
<comment type="subcellular location">
    <subcellularLocation>
        <location evidence="1">Cell membrane</location>
        <topology evidence="1">Multi-pass membrane protein</topology>
    </subcellularLocation>
</comment>
<feature type="transmembrane region" description="Helical" evidence="6">
    <location>
        <begin position="175"/>
        <end position="197"/>
    </location>
</feature>
<feature type="transmembrane region" description="Helical" evidence="6">
    <location>
        <begin position="203"/>
        <end position="225"/>
    </location>
</feature>
<evidence type="ECO:0000256" key="2">
    <source>
        <dbReference type="ARBA" id="ARBA00022475"/>
    </source>
</evidence>
<dbReference type="Pfam" id="PF01895">
    <property type="entry name" value="PhoU"/>
    <property type="match status" value="2"/>
</dbReference>
<dbReference type="InterPro" id="IPR003841">
    <property type="entry name" value="Na/Pi_transpt"/>
</dbReference>
<sequence>MPATQVIITLLGFIALLLWGIHMVQSGILRAYGSGLRRSLSRGLDNRFKAFAAGFAVTAILQSSTATGLMASSFAAGRLVDLVPALAIMLGANVGTTVIVQILSFDIGLLTPILILVGVIAFKRGGQTRTRDLGRVAIGLGLVLLSLHLLTQTVMPHDMSPQMKEVLHLLTSDPIVTMLLAAIFTWAAHASVATVLLVMSLAAAGWITPVAALAMVLGANLGSALNPVLQAMGGDREKLRVPVGNLLNRLVGCAIALPLLPYAVEWLEIVNGGPARVAANFHTAFNLALAVLFILPLPLLAMLMKKLFPTAERPLDPGAPLHLDREAIENPSVALTNAAREALRMADAAERMLRGSQTVFETGDRKLVSEISRMDDTLDTLHGAIKRYLTDVSREQLDEEQSQRLSEILAFTINLEHIGDIVDRNLMDLASKKIKRQLSFSEEGLAEIRQMHARLLEHLKLSISVFMASDLRSARQLVAEKEQFRDLEKLATERHFERLREGRSESIETTELHLDIVRDLKRIESHIAATAYPLLEQLGALRRSRLTEAKS</sequence>
<evidence type="ECO:0000256" key="1">
    <source>
        <dbReference type="ARBA" id="ARBA00004651"/>
    </source>
</evidence>
<accession>A0A420WAK0</accession>
<dbReference type="InterPro" id="IPR026022">
    <property type="entry name" value="PhoU_dom"/>
</dbReference>
<dbReference type="EMBL" id="RBIG01000005">
    <property type="protein sequence ID" value="RKQ67970.1"/>
    <property type="molecule type" value="Genomic_DNA"/>
</dbReference>
<dbReference type="GO" id="GO:0044341">
    <property type="term" value="P:sodium-dependent phosphate transport"/>
    <property type="evidence" value="ECO:0007669"/>
    <property type="project" value="InterPro"/>
</dbReference>
<organism evidence="8 9">
    <name type="scientific">Oceanibaculum indicum</name>
    <dbReference type="NCBI Taxonomy" id="526216"/>
    <lineage>
        <taxon>Bacteria</taxon>
        <taxon>Pseudomonadati</taxon>
        <taxon>Pseudomonadota</taxon>
        <taxon>Alphaproteobacteria</taxon>
        <taxon>Rhodospirillales</taxon>
        <taxon>Oceanibaculaceae</taxon>
        <taxon>Oceanibaculum</taxon>
    </lineage>
</organism>
<comment type="caution">
    <text evidence="8">The sequence shown here is derived from an EMBL/GenBank/DDBJ whole genome shotgun (WGS) entry which is preliminary data.</text>
</comment>
<evidence type="ECO:0000256" key="5">
    <source>
        <dbReference type="ARBA" id="ARBA00023136"/>
    </source>
</evidence>
<dbReference type="AlphaFoldDB" id="A0A420WAK0"/>
<keyword evidence="4 6" id="KW-1133">Transmembrane helix</keyword>
<evidence type="ECO:0000313" key="9">
    <source>
        <dbReference type="Proteomes" id="UP000277424"/>
    </source>
</evidence>
<dbReference type="GO" id="GO:0005436">
    <property type="term" value="F:sodium:phosphate symporter activity"/>
    <property type="evidence" value="ECO:0007669"/>
    <property type="project" value="InterPro"/>
</dbReference>
<dbReference type="Gene3D" id="1.20.58.220">
    <property type="entry name" value="Phosphate transport system protein phou homolog 2, domain 2"/>
    <property type="match status" value="1"/>
</dbReference>
<dbReference type="NCBIfam" id="NF037997">
    <property type="entry name" value="Na_Pi_symport"/>
    <property type="match status" value="1"/>
</dbReference>
<evidence type="ECO:0000256" key="4">
    <source>
        <dbReference type="ARBA" id="ARBA00022989"/>
    </source>
</evidence>
<proteinExistence type="predicted"/>
<feature type="transmembrane region" description="Helical" evidence="6">
    <location>
        <begin position="6"/>
        <end position="29"/>
    </location>
</feature>
<reference evidence="8 9" key="1">
    <citation type="submission" date="2018-10" db="EMBL/GenBank/DDBJ databases">
        <title>Comparative analysis of microorganisms from saline springs in Andes Mountain Range, Colombia.</title>
        <authorList>
            <person name="Rubin E."/>
        </authorList>
    </citation>
    <scope>NUCLEOTIDE SEQUENCE [LARGE SCALE GENOMIC DNA]</scope>
    <source>
        <strain evidence="8 9">USBA 36</strain>
    </source>
</reference>
<feature type="transmembrane region" description="Helical" evidence="6">
    <location>
        <begin position="50"/>
        <end position="76"/>
    </location>
</feature>
<dbReference type="OrthoDB" id="5778511at2"/>
<feature type="transmembrane region" description="Helical" evidence="6">
    <location>
        <begin position="284"/>
        <end position="303"/>
    </location>
</feature>
<dbReference type="Proteomes" id="UP000277424">
    <property type="component" value="Unassembled WGS sequence"/>
</dbReference>
<keyword evidence="2" id="KW-1003">Cell membrane</keyword>